<evidence type="ECO:0000313" key="3">
    <source>
        <dbReference type="Proteomes" id="UP000032503"/>
    </source>
</evidence>
<proteinExistence type="predicted"/>
<comment type="caution">
    <text evidence="2">The sequence shown here is derived from an EMBL/GenBank/DDBJ whole genome shotgun (WGS) entry which is preliminary data.</text>
</comment>
<keyword evidence="3" id="KW-1185">Reference proteome</keyword>
<reference evidence="2 3" key="1">
    <citation type="journal article" date="2001" name="Int. J. Syst. Evol. Microbiol.">
        <title>Agreia bicolorata gen. nov., sp. nov., to accommodate actinobacteria isolated from narrow reed grass infected by the nematode Heteroanguina graminophila.</title>
        <authorList>
            <person name="Evtushenko L.I."/>
            <person name="Dorofeeva L.V."/>
            <person name="Dobrovolskaya T.G."/>
            <person name="Streshinskaya G.M."/>
            <person name="Subbotin S.A."/>
            <person name="Tiedje J.M."/>
        </authorList>
    </citation>
    <scope>NUCLEOTIDE SEQUENCE [LARGE SCALE GENOMIC DNA]</scope>
    <source>
        <strain evidence="2 3">VKM Ac-1804</strain>
    </source>
</reference>
<protein>
    <submittedName>
        <fullName evidence="2">Peptidase S9</fullName>
    </submittedName>
</protein>
<dbReference type="Proteomes" id="UP000032503">
    <property type="component" value="Unassembled WGS sequence"/>
</dbReference>
<dbReference type="PANTHER" id="PTHR43056">
    <property type="entry name" value="PEPTIDASE S9 PROLYL OLIGOPEPTIDASE"/>
    <property type="match status" value="1"/>
</dbReference>
<dbReference type="PANTHER" id="PTHR43056:SF5">
    <property type="entry name" value="PEPTIDASE S9 PROLYL OLIGOPEPTIDASE CATALYTIC DOMAIN-CONTAINING PROTEIN"/>
    <property type="match status" value="1"/>
</dbReference>
<name>A0ABR5CEC4_9MICO</name>
<dbReference type="SUPFAM" id="SSF53474">
    <property type="entry name" value="alpha/beta-Hydrolases"/>
    <property type="match status" value="1"/>
</dbReference>
<sequence length="660" mass="71162">MTDSRIAPYGTWTSPISAESLASSGHPVGGGAYAGDEVWWQELRPTEGGRLSIRRAGADGEPVDVLPAPWNARTRVHEYGGGAWTVAGLADGPPVLVFANFDDQRVYRLDVDTVDAVPSPLTPDGLAMRFAELQQHGAEIIAVRETHTGSELTRDIVAIPLDGSAASDAGRIRSIVSGSHFLASPRISPDGTKIAWIAWEHPQMPWDGTELRVGSLDEAGQVREWRTLAGSTTETVLQPEWRGDDALFVISDRTGWWNLYLAEFNSAFASSGTEPVELRPLYAASFDFGGALWMLGTTWYTVLDADRLLTVRTFGTDQAAILDVQTGELTELPLEIDSVSFGARRGDRILVTGGSAVLASGLRELDLQTRALTDIRLSVDDLPDRQYLPTAVARTFGTHERPVHTFVYEPANPDFTAPDGERPPFVAFVHGGPTSRTVPALNPAIAYFTSRGIGVVDINYGGSTGYGREYRDRLRGQWGVVDVDDTVAAVRGLAEAGIADGDRLAIRGGSAGGWTVLASLTQSDVFACGASYFGVAELTLFAAETHDFESRYLDGLVGPLPEAAALYEQRAPLNNVDGLSCPVLLLQGLDDKVVPPSQAERFRDALEAKGLRYAYLAYEGESHGFRRASTIISATEAELSFYGQVMGFVPVDVPVLEMKG</sequence>
<feature type="domain" description="Peptidase S9 prolyl oligopeptidase catalytic" evidence="1">
    <location>
        <begin position="444"/>
        <end position="647"/>
    </location>
</feature>
<dbReference type="Gene3D" id="3.40.50.1820">
    <property type="entry name" value="alpha/beta hydrolase"/>
    <property type="match status" value="1"/>
</dbReference>
<dbReference type="EMBL" id="JYFC01000004">
    <property type="protein sequence ID" value="KJC63990.1"/>
    <property type="molecule type" value="Genomic_DNA"/>
</dbReference>
<evidence type="ECO:0000313" key="2">
    <source>
        <dbReference type="EMBL" id="KJC63990.1"/>
    </source>
</evidence>
<dbReference type="SUPFAM" id="SSF82171">
    <property type="entry name" value="DPP6 N-terminal domain-like"/>
    <property type="match status" value="1"/>
</dbReference>
<organism evidence="2 3">
    <name type="scientific">Agreia bicolorata</name>
    <dbReference type="NCBI Taxonomy" id="110935"/>
    <lineage>
        <taxon>Bacteria</taxon>
        <taxon>Bacillati</taxon>
        <taxon>Actinomycetota</taxon>
        <taxon>Actinomycetes</taxon>
        <taxon>Micrococcales</taxon>
        <taxon>Microbacteriaceae</taxon>
        <taxon>Agreia</taxon>
    </lineage>
</organism>
<dbReference type="Gene3D" id="2.120.10.30">
    <property type="entry name" value="TolB, C-terminal domain"/>
    <property type="match status" value="1"/>
</dbReference>
<dbReference type="RefSeq" id="WP_044441580.1">
    <property type="nucleotide sequence ID" value="NZ_JYFC01000004.1"/>
</dbReference>
<dbReference type="InterPro" id="IPR001375">
    <property type="entry name" value="Peptidase_S9_cat"/>
</dbReference>
<dbReference type="InterPro" id="IPR050585">
    <property type="entry name" value="Xaa-Pro_dipeptidyl-ppase/CocE"/>
</dbReference>
<gene>
    <name evidence="2" type="ORF">TZ00_10375</name>
</gene>
<dbReference type="InterPro" id="IPR029058">
    <property type="entry name" value="AB_hydrolase_fold"/>
</dbReference>
<dbReference type="InterPro" id="IPR011042">
    <property type="entry name" value="6-blade_b-propeller_TolB-like"/>
</dbReference>
<evidence type="ECO:0000259" key="1">
    <source>
        <dbReference type="Pfam" id="PF00326"/>
    </source>
</evidence>
<dbReference type="Pfam" id="PF00326">
    <property type="entry name" value="Peptidase_S9"/>
    <property type="match status" value="1"/>
</dbReference>
<accession>A0ABR5CEC4</accession>